<dbReference type="GeneID" id="115875723"/>
<keyword evidence="2" id="KW-1185">Reference proteome</keyword>
<dbReference type="RefSeq" id="XP_030747096.1">
    <property type="nucleotide sequence ID" value="XM_030891236.1"/>
</dbReference>
<dbReference type="InterPro" id="IPR000477">
    <property type="entry name" value="RT_dom"/>
</dbReference>
<dbReference type="InParanoid" id="A0A6J2X7D4"/>
<sequence>MNYRMSHLMYMDDLKLYAINEHQLQSMLELVSRFSEKIKMEFGLNKCAAAHYKKGKLKGTPNIKLMNEVEINTLKEPAYKYLGMLQTGQIKDRTMRDITKEKYLKRVKTVVRTYLPGKEKIIAINSWAVPLITYTYGVLKWSDTEVKEMDRATRKILTKNRMHHPIASTARLYLPRTNGGRGLSNLEDICRKQVISLQKYFNNKETTLHRAIRTVDTGYSVLNLARNEITDRSPLSVGDIVQELKGKALHGKYFTELDADCVDKSKSVKYLTEIPLTGETEGFICAIQDQVIATRSHRKFVLKENITDRCRMCNQFSESIQHISSGCPTLAPTSYTERHNNIAKIIHLELSLILGLQSVQTKYFNYTPEPVMENSSHKLYWDTLILPDKTVLHNKPDILWINKYKKECFIIDIAVPLDQNLQKTATEKIQKYQDLAYGLKKVYQLNKAIVLPFVISANGLIHKDFTRNTELLKLNPQLTNECLKAAILGTVRIVRKVLNI</sequence>
<evidence type="ECO:0000259" key="1">
    <source>
        <dbReference type="PROSITE" id="PS50878"/>
    </source>
</evidence>
<gene>
    <name evidence="3" type="primary">LOC115875723</name>
</gene>
<dbReference type="OrthoDB" id="6773283at2759"/>
<dbReference type="PANTHER" id="PTHR35450">
    <property type="entry name" value="REVERSE TRANSCRIPTASE DOMAIN-CONTAINING PROTEIN"/>
    <property type="match status" value="1"/>
</dbReference>
<dbReference type="KEGG" id="soy:115875723"/>
<name>A0A6J2X7D4_SITOR</name>
<dbReference type="Proteomes" id="UP000504635">
    <property type="component" value="Unplaced"/>
</dbReference>
<protein>
    <submittedName>
        <fullName evidence="3">Uncharacterized protein LOC115875723</fullName>
    </submittedName>
</protein>
<dbReference type="PROSITE" id="PS50878">
    <property type="entry name" value="RT_POL"/>
    <property type="match status" value="1"/>
</dbReference>
<proteinExistence type="predicted"/>
<dbReference type="PANTHER" id="PTHR35450:SF2">
    <property type="entry name" value="REVERSE TRANSCRIPTASE DOMAIN-CONTAINING PROTEIN"/>
    <property type="match status" value="1"/>
</dbReference>
<feature type="domain" description="Reverse transcriptase" evidence="1">
    <location>
        <begin position="1"/>
        <end position="86"/>
    </location>
</feature>
<organism evidence="2 3">
    <name type="scientific">Sitophilus oryzae</name>
    <name type="common">Rice weevil</name>
    <name type="synonym">Curculio oryzae</name>
    <dbReference type="NCBI Taxonomy" id="7048"/>
    <lineage>
        <taxon>Eukaryota</taxon>
        <taxon>Metazoa</taxon>
        <taxon>Ecdysozoa</taxon>
        <taxon>Arthropoda</taxon>
        <taxon>Hexapoda</taxon>
        <taxon>Insecta</taxon>
        <taxon>Pterygota</taxon>
        <taxon>Neoptera</taxon>
        <taxon>Endopterygota</taxon>
        <taxon>Coleoptera</taxon>
        <taxon>Polyphaga</taxon>
        <taxon>Cucujiformia</taxon>
        <taxon>Curculionidae</taxon>
        <taxon>Dryophthorinae</taxon>
        <taxon>Sitophilus</taxon>
    </lineage>
</organism>
<evidence type="ECO:0000313" key="3">
    <source>
        <dbReference type="RefSeq" id="XP_030747096.1"/>
    </source>
</evidence>
<accession>A0A6J2X7D4</accession>
<dbReference type="AlphaFoldDB" id="A0A6J2X7D4"/>
<evidence type="ECO:0000313" key="2">
    <source>
        <dbReference type="Proteomes" id="UP000504635"/>
    </source>
</evidence>
<reference evidence="3" key="1">
    <citation type="submission" date="2025-08" db="UniProtKB">
        <authorList>
            <consortium name="RefSeq"/>
        </authorList>
    </citation>
    <scope>IDENTIFICATION</scope>
    <source>
        <tissue evidence="3">Gonads</tissue>
    </source>
</reference>